<dbReference type="PANTHER" id="PTHR20837">
    <property type="entry name" value="CENTROSOMAL PROTEIN-RELATED"/>
    <property type="match status" value="1"/>
</dbReference>
<reference evidence="2" key="1">
    <citation type="submission" date="2021-01" db="EMBL/GenBank/DDBJ databases">
        <authorList>
            <person name="Corre E."/>
            <person name="Pelletier E."/>
            <person name="Niang G."/>
            <person name="Scheremetjew M."/>
            <person name="Finn R."/>
            <person name="Kale V."/>
            <person name="Holt S."/>
            <person name="Cochrane G."/>
            <person name="Meng A."/>
            <person name="Brown T."/>
            <person name="Cohen L."/>
        </authorList>
    </citation>
    <scope>NUCLEOTIDE SEQUENCE</scope>
    <source>
        <strain evidence="2">CCMP2058</strain>
    </source>
</reference>
<evidence type="ECO:0000313" key="2">
    <source>
        <dbReference type="EMBL" id="CAD8453264.1"/>
    </source>
</evidence>
<gene>
    <name evidence="2" type="ORF">LAMO00422_LOCUS12204</name>
</gene>
<accession>A0A7S0DFD7</accession>
<dbReference type="Pfam" id="PF24652">
    <property type="entry name" value="CEP76_C"/>
    <property type="match status" value="1"/>
</dbReference>
<dbReference type="GO" id="GO:1905515">
    <property type="term" value="P:non-motile cilium assembly"/>
    <property type="evidence" value="ECO:0007669"/>
    <property type="project" value="TreeGrafter"/>
</dbReference>
<proteinExistence type="predicted"/>
<dbReference type="PANTHER" id="PTHR20837:SF0">
    <property type="entry name" value="COILED-COIL AND C2 DOMAIN-CONTAINING PROTEIN 2A"/>
    <property type="match status" value="1"/>
</dbReference>
<dbReference type="GO" id="GO:0035869">
    <property type="term" value="C:ciliary transition zone"/>
    <property type="evidence" value="ECO:0007669"/>
    <property type="project" value="TreeGrafter"/>
</dbReference>
<feature type="domain" description="Centrosomal protein of 76 kDa C-terminal" evidence="1">
    <location>
        <begin position="32"/>
        <end position="154"/>
    </location>
</feature>
<evidence type="ECO:0000259" key="1">
    <source>
        <dbReference type="Pfam" id="PF24652"/>
    </source>
</evidence>
<name>A0A7S0DFD7_9EUKA</name>
<organism evidence="2">
    <name type="scientific">Amorphochlora amoebiformis</name>
    <dbReference type="NCBI Taxonomy" id="1561963"/>
    <lineage>
        <taxon>Eukaryota</taxon>
        <taxon>Sar</taxon>
        <taxon>Rhizaria</taxon>
        <taxon>Cercozoa</taxon>
        <taxon>Chlorarachniophyceae</taxon>
        <taxon>Amorphochlora</taxon>
    </lineage>
</organism>
<dbReference type="GO" id="GO:1904491">
    <property type="term" value="P:protein localization to ciliary transition zone"/>
    <property type="evidence" value="ECO:0007669"/>
    <property type="project" value="TreeGrafter"/>
</dbReference>
<protein>
    <recommendedName>
        <fullName evidence="1">Centrosomal protein of 76 kDa C-terminal domain-containing protein</fullName>
    </recommendedName>
</protein>
<dbReference type="AlphaFoldDB" id="A0A7S0DFD7"/>
<dbReference type="EMBL" id="HBEM01017878">
    <property type="protein sequence ID" value="CAD8453264.1"/>
    <property type="molecule type" value="Transcribed_RNA"/>
</dbReference>
<dbReference type="InterPro" id="IPR052434">
    <property type="entry name" value="Tectonic-like_complex_comp"/>
</dbReference>
<dbReference type="InterPro" id="IPR056288">
    <property type="entry name" value="CEP76_C"/>
</dbReference>
<sequence length="163" mass="18917">MTCIQPPINYYKIRKSYYLNRGAEIERILQQKFETLRSQPTTWDYGVAGVLRECLHGLEEAEIASGMRGTGRTIRDTPGLSRVKKVYPGIQGFPLRFPDSPEMKYTEDSESNPILDRLRKTLIHHRNREGSRFALAVYIYPYPNHIGSCWVYIASLPPVNRRR</sequence>